<reference evidence="2" key="1">
    <citation type="submission" date="2020-02" db="EMBL/GenBank/DDBJ databases">
        <title>Genomic Insights into the Phylogeny and Genetic Plasticity of the Human and Animal Enteric Pathogen Clostridium perfringens.</title>
        <authorList>
            <person name="Feng Y."/>
            <person name="Hu Y."/>
        </authorList>
    </citation>
    <scope>NUCLEOTIDE SEQUENCE</scope>
    <source>
        <strain evidence="2">CP-08</strain>
    </source>
</reference>
<keyword evidence="1" id="KW-0812">Transmembrane</keyword>
<gene>
    <name evidence="2" type="ORF">G6Z02_09520</name>
</gene>
<evidence type="ECO:0000313" key="2">
    <source>
        <dbReference type="EMBL" id="NGT90440.1"/>
    </source>
</evidence>
<dbReference type="AlphaFoldDB" id="A0A6G4ZD53"/>
<keyword evidence="1" id="KW-0472">Membrane</keyword>
<accession>A0A6G4ZD53</accession>
<feature type="transmembrane region" description="Helical" evidence="1">
    <location>
        <begin position="32"/>
        <end position="51"/>
    </location>
</feature>
<evidence type="ECO:0008006" key="3">
    <source>
        <dbReference type="Google" id="ProtNLM"/>
    </source>
</evidence>
<name>A0A6G4ZD53_CLOPF</name>
<comment type="caution">
    <text evidence="2">The sequence shown here is derived from an EMBL/GenBank/DDBJ whole genome shotgun (WGS) entry which is preliminary data.</text>
</comment>
<protein>
    <recommendedName>
        <fullName evidence="3">Lipoprotein</fullName>
    </recommendedName>
</protein>
<keyword evidence="1" id="KW-1133">Transmembrane helix</keyword>
<dbReference type="EMBL" id="JAALNF010000003">
    <property type="protein sequence ID" value="NGT90440.1"/>
    <property type="molecule type" value="Genomic_DNA"/>
</dbReference>
<evidence type="ECO:0000256" key="1">
    <source>
        <dbReference type="SAM" id="Phobius"/>
    </source>
</evidence>
<proteinExistence type="predicted"/>
<organism evidence="2">
    <name type="scientific">Clostridium perfringens</name>
    <dbReference type="NCBI Taxonomy" id="1502"/>
    <lineage>
        <taxon>Bacteria</taxon>
        <taxon>Bacillati</taxon>
        <taxon>Bacillota</taxon>
        <taxon>Clostridia</taxon>
        <taxon>Eubacteriales</taxon>
        <taxon>Clostridiaceae</taxon>
        <taxon>Clostridium</taxon>
    </lineage>
</organism>
<dbReference type="RefSeq" id="WP_164792259.1">
    <property type="nucleotide sequence ID" value="NZ_JAALNF010000003.1"/>
</dbReference>
<sequence length="224" mass="26401">MNKFLKFLNIAVIPITITIISCFYSEFKRLDFILASIIFLVCGIAGYIFYLNEQLQENECKLNEEIVNRDSEIQSLNNKVSQMAIYSNGNNPYILQMYLKNNFAQEIKKSQFYSVELIVSTINKKYDIKYLNISFDKKTKAYIEQERNSFRDSEYILSNSMPSIRNNKKEYNFKIKDDFENKLTAKCKLKLKFENIGIQKIVIEVVGENNLIHRVDEMEFNVVH</sequence>
<feature type="transmembrane region" description="Helical" evidence="1">
    <location>
        <begin position="7"/>
        <end position="26"/>
    </location>
</feature>
<dbReference type="PROSITE" id="PS51257">
    <property type="entry name" value="PROKAR_LIPOPROTEIN"/>
    <property type="match status" value="1"/>
</dbReference>